<name>A0A9P4K8R0_9PLEO</name>
<comment type="caution">
    <text evidence="1">The sequence shown here is derived from an EMBL/GenBank/DDBJ whole genome shotgun (WGS) entry which is preliminary data.</text>
</comment>
<gene>
    <name evidence="1" type="ORF">CC78DRAFT_248010</name>
</gene>
<reference evidence="2" key="1">
    <citation type="journal article" date="2020" name="Stud. Mycol.">
        <title>101 Dothideomycetes genomes: A test case for predicting lifestyles and emergence of pathogens.</title>
        <authorList>
            <person name="Haridas S."/>
            <person name="Albert R."/>
            <person name="Binder M."/>
            <person name="Bloem J."/>
            <person name="LaButti K."/>
            <person name="Salamov A."/>
            <person name="Andreopoulos B."/>
            <person name="Baker S."/>
            <person name="Barry K."/>
            <person name="Bills G."/>
            <person name="Bluhm B."/>
            <person name="Cannon C."/>
            <person name="Castanera R."/>
            <person name="Culley D."/>
            <person name="Daum C."/>
            <person name="Ezra D."/>
            <person name="Gonzalez J."/>
            <person name="Henrissat B."/>
            <person name="Kuo A."/>
            <person name="Liang C."/>
            <person name="Lipzen A."/>
            <person name="Lutzoni F."/>
            <person name="Magnuson J."/>
            <person name="Mondo S."/>
            <person name="Nolan M."/>
            <person name="Ohm R."/>
            <person name="Pangilinan J."/>
            <person name="Park H.-J."/>
            <person name="Ramirez L."/>
            <person name="Alfaro M."/>
            <person name="Sun H."/>
            <person name="Tritt A."/>
            <person name="Yoshinaga Y."/>
            <person name="Zwiers L.-H."/>
            <person name="Turgeon B."/>
            <person name="Goodwin S."/>
            <person name="Spatafora J."/>
            <person name="Crous P."/>
            <person name="Grigoriev I."/>
        </authorList>
    </citation>
    <scope>NUCLEOTIDE SEQUENCE [LARGE SCALE GENOMIC DNA]</scope>
    <source>
        <strain evidence="2">CBS 304.66</strain>
    </source>
</reference>
<proteinExistence type="predicted"/>
<dbReference type="EMBL" id="ML986618">
    <property type="protein sequence ID" value="KAF2264158.1"/>
    <property type="molecule type" value="Genomic_DNA"/>
</dbReference>
<dbReference type="AlphaFoldDB" id="A0A9P4K8R0"/>
<evidence type="ECO:0000313" key="1">
    <source>
        <dbReference type="EMBL" id="KAF2264158.1"/>
    </source>
</evidence>
<sequence length="170" mass="19235">MPLRVAGSATWERKQRPAQAFSLAFDKASWACRHAWGYTVWVGTTRAGNATIARPQSGCDDEKTEPSIRARLRKHPRLRSRWRPHWRHPTCALELPTSLHKRQFGRSGWSADWIEDGIFFLPAFVAVAGTCHPRQYQRLQPGGPGFPLIPGRAHRAPVQHDSRAHLGGEF</sequence>
<dbReference type="Proteomes" id="UP000800093">
    <property type="component" value="Unassembled WGS sequence"/>
</dbReference>
<organism evidence="1 2">
    <name type="scientific">Lojkania enalia</name>
    <dbReference type="NCBI Taxonomy" id="147567"/>
    <lineage>
        <taxon>Eukaryota</taxon>
        <taxon>Fungi</taxon>
        <taxon>Dikarya</taxon>
        <taxon>Ascomycota</taxon>
        <taxon>Pezizomycotina</taxon>
        <taxon>Dothideomycetes</taxon>
        <taxon>Pleosporomycetidae</taxon>
        <taxon>Pleosporales</taxon>
        <taxon>Pleosporales incertae sedis</taxon>
        <taxon>Lojkania</taxon>
    </lineage>
</organism>
<protein>
    <submittedName>
        <fullName evidence="1">Uncharacterized protein</fullName>
    </submittedName>
</protein>
<keyword evidence="2" id="KW-1185">Reference proteome</keyword>
<evidence type="ECO:0000313" key="2">
    <source>
        <dbReference type="Proteomes" id="UP000800093"/>
    </source>
</evidence>
<accession>A0A9P4K8R0</accession>